<keyword evidence="7" id="KW-0472">Membrane</keyword>
<protein>
    <recommendedName>
        <fullName evidence="10">Neocarzinostatin family protein</fullName>
    </recommendedName>
</protein>
<keyword evidence="3" id="KW-0044">Antibiotic</keyword>
<dbReference type="Proteomes" id="UP000679690">
    <property type="component" value="Unassembled WGS sequence"/>
</dbReference>
<dbReference type="RefSeq" id="WP_208472850.1">
    <property type="nucleotide sequence ID" value="NZ_JAGFNS010000042.1"/>
</dbReference>
<evidence type="ECO:0000256" key="2">
    <source>
        <dbReference type="ARBA" id="ARBA00022529"/>
    </source>
</evidence>
<reference evidence="8 9" key="1">
    <citation type="submission" date="2021-03" db="EMBL/GenBank/DDBJ databases">
        <title>Actinoplanes flavus sp. nov., a novel actinomycete isolated from Coconut Palm rhizosphere soil.</title>
        <authorList>
            <person name="Luo X."/>
        </authorList>
    </citation>
    <scope>NUCLEOTIDE SEQUENCE [LARGE SCALE GENOMIC DNA]</scope>
    <source>
        <strain evidence="8 9">NEAU-H7</strain>
    </source>
</reference>
<feature type="region of interest" description="Disordered" evidence="6">
    <location>
        <begin position="152"/>
        <end position="189"/>
    </location>
</feature>
<evidence type="ECO:0000313" key="8">
    <source>
        <dbReference type="EMBL" id="MBO3743606.1"/>
    </source>
</evidence>
<dbReference type="EMBL" id="JAGFNS010000042">
    <property type="protein sequence ID" value="MBO3743606.1"/>
    <property type="molecule type" value="Genomic_DNA"/>
</dbReference>
<evidence type="ECO:0000256" key="5">
    <source>
        <dbReference type="ARBA" id="ARBA00023157"/>
    </source>
</evidence>
<evidence type="ECO:0000256" key="6">
    <source>
        <dbReference type="SAM" id="MobiDB-lite"/>
    </source>
</evidence>
<keyword evidence="2" id="KW-0929">Antimicrobial</keyword>
<evidence type="ECO:0000256" key="4">
    <source>
        <dbReference type="ARBA" id="ARBA00023125"/>
    </source>
</evidence>
<accession>A0ABS3UYH0</accession>
<evidence type="ECO:0000313" key="9">
    <source>
        <dbReference type="Proteomes" id="UP000679690"/>
    </source>
</evidence>
<sequence>MVLSRHLRRLAASVAAGLICAFAVVLVDTAPALAAPELHVSKTSGIADGEKITVYGTGFKAGLTDLALGQCIADPATATDCNLTGGAEFVSTDGSGKTKTLTLTIAKSWSDGAKTCDDGCVIAAQLLPSSHSEEDVAANKVQVKISFGTGGGTTTSPTATSTTTSTSTKSATASSSKSSSAATGALPKTGPGQEWATVVLIGSALLLPGIGLLVLLPARRRRVAGFR</sequence>
<keyword evidence="7" id="KW-1133">Transmembrane helix</keyword>
<evidence type="ECO:0008006" key="10">
    <source>
        <dbReference type="Google" id="ProtNLM"/>
    </source>
</evidence>
<dbReference type="Gene3D" id="2.60.40.230">
    <property type="entry name" value="Neocarzinostatin-like"/>
    <property type="match status" value="1"/>
</dbReference>
<name>A0ABS3UYH0_9ACTN</name>
<keyword evidence="7" id="KW-0812">Transmembrane</keyword>
<proteinExistence type="inferred from homology"/>
<dbReference type="SUPFAM" id="SSF49319">
    <property type="entry name" value="Actinoxanthin-like"/>
    <property type="match status" value="1"/>
</dbReference>
<gene>
    <name evidence="8" type="ORF">J5X75_39525</name>
</gene>
<dbReference type="InterPro" id="IPR027273">
    <property type="entry name" value="Neocarzinostatin-like"/>
</dbReference>
<organism evidence="8 9">
    <name type="scientific">Actinoplanes flavus</name>
    <dbReference type="NCBI Taxonomy" id="2820290"/>
    <lineage>
        <taxon>Bacteria</taxon>
        <taxon>Bacillati</taxon>
        <taxon>Actinomycetota</taxon>
        <taxon>Actinomycetes</taxon>
        <taxon>Micromonosporales</taxon>
        <taxon>Micromonosporaceae</taxon>
        <taxon>Actinoplanes</taxon>
    </lineage>
</organism>
<evidence type="ECO:0000256" key="1">
    <source>
        <dbReference type="ARBA" id="ARBA00010648"/>
    </source>
</evidence>
<evidence type="ECO:0000256" key="7">
    <source>
        <dbReference type="SAM" id="Phobius"/>
    </source>
</evidence>
<keyword evidence="5" id="KW-1015">Disulfide bond</keyword>
<evidence type="ECO:0000256" key="3">
    <source>
        <dbReference type="ARBA" id="ARBA00023022"/>
    </source>
</evidence>
<comment type="similarity">
    <text evidence="1">Belongs to the neocarzinostatin family.</text>
</comment>
<dbReference type="Pfam" id="PF00960">
    <property type="entry name" value="Neocarzinostat"/>
    <property type="match status" value="1"/>
</dbReference>
<feature type="compositionally biased region" description="Low complexity" evidence="6">
    <location>
        <begin position="154"/>
        <end position="185"/>
    </location>
</feature>
<comment type="caution">
    <text evidence="8">The sequence shown here is derived from an EMBL/GenBank/DDBJ whole genome shotgun (WGS) entry which is preliminary data.</text>
</comment>
<keyword evidence="4" id="KW-0238">DNA-binding</keyword>
<keyword evidence="9" id="KW-1185">Reference proteome</keyword>
<dbReference type="InterPro" id="IPR002186">
    <property type="entry name" value="Neocarzinostatin_fam"/>
</dbReference>
<feature type="transmembrane region" description="Helical" evidence="7">
    <location>
        <begin position="195"/>
        <end position="218"/>
    </location>
</feature>